<evidence type="ECO:0000256" key="8">
    <source>
        <dbReference type="ARBA" id="ARBA00022884"/>
    </source>
</evidence>
<dbReference type="InterPro" id="IPR055132">
    <property type="entry name" value="RNase_J_b_CASP"/>
</dbReference>
<dbReference type="Pfam" id="PF07521">
    <property type="entry name" value="RMMBL"/>
    <property type="match status" value="1"/>
</dbReference>
<dbReference type="GO" id="GO:0006396">
    <property type="term" value="P:RNA processing"/>
    <property type="evidence" value="ECO:0007669"/>
    <property type="project" value="InterPro"/>
</dbReference>
<evidence type="ECO:0000256" key="5">
    <source>
        <dbReference type="ARBA" id="ARBA00022801"/>
    </source>
</evidence>
<reference evidence="10" key="1">
    <citation type="submission" date="2020-05" db="EMBL/GenBank/DDBJ databases">
        <authorList>
            <person name="Chiriac C."/>
            <person name="Salcher M."/>
            <person name="Ghai R."/>
            <person name="Kavagutti S V."/>
        </authorList>
    </citation>
    <scope>NUCLEOTIDE SEQUENCE</scope>
</reference>
<evidence type="ECO:0000256" key="4">
    <source>
        <dbReference type="ARBA" id="ARBA00022759"/>
    </source>
</evidence>
<dbReference type="Pfam" id="PF17770">
    <property type="entry name" value="RNase_J_C"/>
    <property type="match status" value="1"/>
</dbReference>
<keyword evidence="3" id="KW-0479">Metal-binding</keyword>
<dbReference type="AlphaFoldDB" id="A0A6J6VVS5"/>
<accession>A0A6J6VVS5</accession>
<evidence type="ECO:0000256" key="7">
    <source>
        <dbReference type="ARBA" id="ARBA00022839"/>
    </source>
</evidence>
<proteinExistence type="inferred from homology"/>
<evidence type="ECO:0000256" key="1">
    <source>
        <dbReference type="ARBA" id="ARBA00022490"/>
    </source>
</evidence>
<dbReference type="CDD" id="cd07714">
    <property type="entry name" value="RNaseJ_MBL-fold"/>
    <property type="match status" value="1"/>
</dbReference>
<dbReference type="SMART" id="SM00849">
    <property type="entry name" value="Lactamase_B"/>
    <property type="match status" value="1"/>
</dbReference>
<dbReference type="SUPFAM" id="SSF56281">
    <property type="entry name" value="Metallo-hydrolase/oxidoreductase"/>
    <property type="match status" value="1"/>
</dbReference>
<dbReference type="NCBIfam" id="TIGR00649">
    <property type="entry name" value="MG423"/>
    <property type="match status" value="1"/>
</dbReference>
<dbReference type="InterPro" id="IPR042173">
    <property type="entry name" value="RNase_J_2"/>
</dbReference>
<dbReference type="EMBL" id="CAEZZU010000049">
    <property type="protein sequence ID" value="CAB4774898.1"/>
    <property type="molecule type" value="Genomic_DNA"/>
</dbReference>
<dbReference type="Pfam" id="PF22505">
    <property type="entry name" value="RNase_J_b_CASP"/>
    <property type="match status" value="1"/>
</dbReference>
<dbReference type="InterPro" id="IPR004613">
    <property type="entry name" value="RNase_J"/>
</dbReference>
<gene>
    <name evidence="10" type="ORF">UFOPK2925_00478</name>
</gene>
<evidence type="ECO:0000256" key="6">
    <source>
        <dbReference type="ARBA" id="ARBA00022833"/>
    </source>
</evidence>
<dbReference type="InterPro" id="IPR001279">
    <property type="entry name" value="Metallo-B-lactamas"/>
</dbReference>
<keyword evidence="4" id="KW-0255">Endonuclease</keyword>
<dbReference type="InterPro" id="IPR041636">
    <property type="entry name" value="RNase_J_C"/>
</dbReference>
<dbReference type="InterPro" id="IPR030854">
    <property type="entry name" value="RNase_J_bac"/>
</dbReference>
<evidence type="ECO:0000313" key="10">
    <source>
        <dbReference type="EMBL" id="CAB4774898.1"/>
    </source>
</evidence>
<name>A0A6J6VVS5_9ZZZZ</name>
<keyword evidence="1" id="KW-0963">Cytoplasm</keyword>
<dbReference type="Pfam" id="PF00753">
    <property type="entry name" value="Lactamase_B"/>
    <property type="match status" value="1"/>
</dbReference>
<keyword evidence="2" id="KW-0540">Nuclease</keyword>
<dbReference type="GO" id="GO:0004521">
    <property type="term" value="F:RNA endonuclease activity"/>
    <property type="evidence" value="ECO:0007669"/>
    <property type="project" value="InterPro"/>
</dbReference>
<feature type="domain" description="Metallo-beta-lactamase" evidence="9">
    <location>
        <begin position="17"/>
        <end position="212"/>
    </location>
</feature>
<sequence length="555" mass="60550">MTPSTRVVFLGGLGEIGRNCLFMEVEGRILLVDCGLMFPEPDMPGVDLVLPEFTYLREHADQIEGVVLTHAHEDHAGALSYLLRDVSCPIFGAPLSLGMARNRIKEAGLLDRTELIPVADGERRKIGPFDVEFIPVTHSVPHAFAAAYHTPAGTILHTGDFKLDLTPVDGRRTNLALLGEIARREGGIRLLLSDSTNAERPGYTPSESIVGKRMRALFREREGKRVVVASFASHLHRVQQVAEAALAAGRSIAFVGRSMVNNITLAREMGLLDVPVGKIIDVEEIERYSPGEVCVICTGSQGEPMAALSLMAAHEHKWVHIGKDDVVVISAHAIPGNESSVSRVIDSLYRAGAEVVHGGNDDVHVSGHASQEELKFVLNLTSPEWFVPVHGEYRHMVHHAVLAEESGIPADHIIVCEDGDAVTLDEKGLTVERDAVPAGYVYVDGIVGDISHGVLRDRRMLAEEGFVAVIVTIDKRTGEIVTGPEIITRGWVHATEAEDLLEEAKQVVRVALEAAAREGATDFETMRRHTRRAVGRFISDRTKRRPAVIPVVLEV</sequence>
<dbReference type="PIRSF" id="PIRSF004803">
    <property type="entry name" value="RnjA"/>
    <property type="match status" value="1"/>
</dbReference>
<keyword evidence="6" id="KW-0862">Zinc</keyword>
<dbReference type="PANTHER" id="PTHR43694:SF1">
    <property type="entry name" value="RIBONUCLEASE J"/>
    <property type="match status" value="1"/>
</dbReference>
<dbReference type="HAMAP" id="MF_01491">
    <property type="entry name" value="RNase_J_bact"/>
    <property type="match status" value="1"/>
</dbReference>
<evidence type="ECO:0000256" key="3">
    <source>
        <dbReference type="ARBA" id="ARBA00022723"/>
    </source>
</evidence>
<organism evidence="10">
    <name type="scientific">freshwater metagenome</name>
    <dbReference type="NCBI Taxonomy" id="449393"/>
    <lineage>
        <taxon>unclassified sequences</taxon>
        <taxon>metagenomes</taxon>
        <taxon>ecological metagenomes</taxon>
    </lineage>
</organism>
<dbReference type="Gene3D" id="3.40.50.10710">
    <property type="entry name" value="Metallo-hydrolase/oxidoreductase"/>
    <property type="match status" value="1"/>
</dbReference>
<dbReference type="InterPro" id="IPR011108">
    <property type="entry name" value="RMMBL"/>
</dbReference>
<dbReference type="GO" id="GO:0003723">
    <property type="term" value="F:RNA binding"/>
    <property type="evidence" value="ECO:0007669"/>
    <property type="project" value="UniProtKB-KW"/>
</dbReference>
<dbReference type="Gene3D" id="3.10.20.580">
    <property type="match status" value="1"/>
</dbReference>
<evidence type="ECO:0000256" key="2">
    <source>
        <dbReference type="ARBA" id="ARBA00022722"/>
    </source>
</evidence>
<protein>
    <submittedName>
        <fullName evidence="10">Unannotated protein</fullName>
    </submittedName>
</protein>
<dbReference type="GO" id="GO:0008270">
    <property type="term" value="F:zinc ion binding"/>
    <property type="evidence" value="ECO:0007669"/>
    <property type="project" value="InterPro"/>
</dbReference>
<evidence type="ECO:0000259" key="9">
    <source>
        <dbReference type="SMART" id="SM00849"/>
    </source>
</evidence>
<keyword evidence="8" id="KW-0694">RNA-binding</keyword>
<dbReference type="InterPro" id="IPR036866">
    <property type="entry name" value="RibonucZ/Hydroxyglut_hydro"/>
</dbReference>
<keyword evidence="5" id="KW-0378">Hydrolase</keyword>
<keyword evidence="7" id="KW-0269">Exonuclease</keyword>
<dbReference type="Gene3D" id="3.60.15.10">
    <property type="entry name" value="Ribonuclease Z/Hydroxyacylglutathione hydrolase-like"/>
    <property type="match status" value="1"/>
</dbReference>
<dbReference type="GO" id="GO:0004534">
    <property type="term" value="F:5'-3' RNA exonuclease activity"/>
    <property type="evidence" value="ECO:0007669"/>
    <property type="project" value="InterPro"/>
</dbReference>
<dbReference type="PANTHER" id="PTHR43694">
    <property type="entry name" value="RIBONUCLEASE J"/>
    <property type="match status" value="1"/>
</dbReference>